<dbReference type="AlphaFoldDB" id="A0A1V8RSN6"/>
<evidence type="ECO:0000313" key="2">
    <source>
        <dbReference type="EMBL" id="OQM76221.1"/>
    </source>
</evidence>
<comment type="caution">
    <text evidence="2">The sequence shown here is derived from an EMBL/GenBank/DDBJ whole genome shotgun (WGS) entry which is preliminary data.</text>
</comment>
<feature type="signal peptide" evidence="1">
    <location>
        <begin position="1"/>
        <end position="21"/>
    </location>
</feature>
<protein>
    <submittedName>
        <fullName evidence="2">Uncharacterized protein</fullName>
    </submittedName>
</protein>
<organism evidence="2 3">
    <name type="scientific">Manganibacter manganicus</name>
    <dbReference type="NCBI Taxonomy" id="1873176"/>
    <lineage>
        <taxon>Bacteria</taxon>
        <taxon>Pseudomonadati</taxon>
        <taxon>Pseudomonadota</taxon>
        <taxon>Alphaproteobacteria</taxon>
        <taxon>Hyphomicrobiales</taxon>
        <taxon>Phyllobacteriaceae</taxon>
        <taxon>Manganibacter</taxon>
    </lineage>
</organism>
<name>A0A1V8RSN6_9HYPH</name>
<reference evidence="2 3" key="1">
    <citation type="journal article" date="2016" name="Int. J. Syst. Evol. Microbiol.">
        <title>Pseudaminobacter manganicus sp. nov., isolated from sludge of a manganese mine.</title>
        <authorList>
            <person name="Li J."/>
            <person name="Huang J."/>
            <person name="Liao S."/>
            <person name="Wang G."/>
        </authorList>
    </citation>
    <scope>NUCLEOTIDE SEQUENCE [LARGE SCALE GENOMIC DNA]</scope>
    <source>
        <strain evidence="2 3">JH-7</strain>
    </source>
</reference>
<gene>
    <name evidence="2" type="ORF">BFN67_15095</name>
</gene>
<sequence length="120" mass="13341">MISRHMAVCAAGIALLFAISAAVPLSKVDERRVEHWPTHEITAEWRALGSEALKKPPVRQPDPSVIPYKPDGSYLNWAKLKGGEYRNTEKMKIDHDGLSMTVEPGPHIFAQKGPLFGARR</sequence>
<keyword evidence="3" id="KW-1185">Reference proteome</keyword>
<evidence type="ECO:0000256" key="1">
    <source>
        <dbReference type="SAM" id="SignalP"/>
    </source>
</evidence>
<dbReference type="EMBL" id="MDET01000009">
    <property type="protein sequence ID" value="OQM76221.1"/>
    <property type="molecule type" value="Genomic_DNA"/>
</dbReference>
<feature type="chain" id="PRO_5012483858" evidence="1">
    <location>
        <begin position="22"/>
        <end position="120"/>
    </location>
</feature>
<proteinExistence type="predicted"/>
<evidence type="ECO:0000313" key="3">
    <source>
        <dbReference type="Proteomes" id="UP000191905"/>
    </source>
</evidence>
<accession>A0A1V8RSN6</accession>
<dbReference type="Proteomes" id="UP000191905">
    <property type="component" value="Unassembled WGS sequence"/>
</dbReference>
<keyword evidence="1" id="KW-0732">Signal</keyword>